<dbReference type="PANTHER" id="PTHR31760">
    <property type="entry name" value="S-ADENOSYL-L-METHIONINE-DEPENDENT METHYLTRANSFERASES SUPERFAMILY PROTEIN"/>
    <property type="match status" value="1"/>
</dbReference>
<comment type="subcellular location">
    <subcellularLocation>
        <location evidence="6">Cytoplasm</location>
    </subcellularLocation>
</comment>
<evidence type="ECO:0000256" key="2">
    <source>
        <dbReference type="ARBA" id="ARBA00022552"/>
    </source>
</evidence>
<keyword evidence="1 6" id="KW-0963">Cytoplasm</keyword>
<evidence type="ECO:0000256" key="5">
    <source>
        <dbReference type="ARBA" id="ARBA00022691"/>
    </source>
</evidence>
<comment type="similarity">
    <text evidence="6">Belongs to the methyltransferase superfamily. RNA methyltransferase RsmG family.</text>
</comment>
<keyword evidence="4 6" id="KW-0808">Transferase</keyword>
<gene>
    <name evidence="6 7" type="primary">rsmG</name>
    <name evidence="7" type="ORF">MM50RIKEN_21890</name>
</gene>
<comment type="function">
    <text evidence="6">Specifically methylates the N7 position of a guanine in 16S rRNA.</text>
</comment>
<keyword evidence="3 6" id="KW-0489">Methyltransferase</keyword>
<dbReference type="NCBIfam" id="TIGR00138">
    <property type="entry name" value="rsmG_gidB"/>
    <property type="match status" value="1"/>
</dbReference>
<evidence type="ECO:0000256" key="6">
    <source>
        <dbReference type="HAMAP-Rule" id="MF_00074"/>
    </source>
</evidence>
<feature type="binding site" evidence="6">
    <location>
        <position position="82"/>
    </location>
    <ligand>
        <name>S-adenosyl-L-methionine</name>
        <dbReference type="ChEBI" id="CHEBI:59789"/>
    </ligand>
</feature>
<dbReference type="AlphaFoldDB" id="A0A810Q9Q8"/>
<dbReference type="GO" id="GO:0070043">
    <property type="term" value="F:rRNA (guanine-N7-)-methyltransferase activity"/>
    <property type="evidence" value="ECO:0007669"/>
    <property type="project" value="UniProtKB-UniRule"/>
</dbReference>
<evidence type="ECO:0000256" key="1">
    <source>
        <dbReference type="ARBA" id="ARBA00022490"/>
    </source>
</evidence>
<sequence length="236" mass="25863">MTPEQLLREGLAAYGLPADAAAIEGLEEFSRRLLERNQVMNLTAITDPCDVAALHLLDCAYLLTAADFQGKSVVDVGTGAGFPGMPLRILEPNFDLTLLDSLGKRVDFLRETADAMGLRRVRCVHARAEEFARKHREQFDIATSRAVAQLNVLCELTLPLVKVGGVFLAMKSVESDPELQEARSAIAQLGGAVEDVTDYTIPGTEVTHRVVRIRKERPTPAGFPRAFARIKKAPLR</sequence>
<evidence type="ECO:0000256" key="4">
    <source>
        <dbReference type="ARBA" id="ARBA00022679"/>
    </source>
</evidence>
<dbReference type="CDD" id="cd02440">
    <property type="entry name" value="AdoMet_MTases"/>
    <property type="match status" value="1"/>
</dbReference>
<dbReference type="PANTHER" id="PTHR31760:SF0">
    <property type="entry name" value="S-ADENOSYL-L-METHIONINE-DEPENDENT METHYLTRANSFERASES SUPERFAMILY PROTEIN"/>
    <property type="match status" value="1"/>
</dbReference>
<keyword evidence="2 6" id="KW-0698">rRNA processing</keyword>
<dbReference type="InterPro" id="IPR003682">
    <property type="entry name" value="rRNA_ssu_MeTfrase_G"/>
</dbReference>
<organism evidence="7 8">
    <name type="scientific">Vescimonas coprocola</name>
    <dbReference type="NCBI Taxonomy" id="2714355"/>
    <lineage>
        <taxon>Bacteria</taxon>
        <taxon>Bacillati</taxon>
        <taxon>Bacillota</taxon>
        <taxon>Clostridia</taxon>
        <taxon>Eubacteriales</taxon>
        <taxon>Oscillospiraceae</taxon>
        <taxon>Vescimonas</taxon>
    </lineage>
</organism>
<dbReference type="GO" id="GO:0005829">
    <property type="term" value="C:cytosol"/>
    <property type="evidence" value="ECO:0007669"/>
    <property type="project" value="TreeGrafter"/>
</dbReference>
<dbReference type="SUPFAM" id="SSF53335">
    <property type="entry name" value="S-adenosyl-L-methionine-dependent methyltransferases"/>
    <property type="match status" value="1"/>
</dbReference>
<feature type="binding site" evidence="6">
    <location>
        <position position="145"/>
    </location>
    <ligand>
        <name>S-adenosyl-L-methionine</name>
        <dbReference type="ChEBI" id="CHEBI:59789"/>
    </ligand>
</feature>
<dbReference type="EMBL" id="AP023418">
    <property type="protein sequence ID" value="BCK82426.1"/>
    <property type="molecule type" value="Genomic_DNA"/>
</dbReference>
<dbReference type="Gene3D" id="3.40.50.150">
    <property type="entry name" value="Vaccinia Virus protein VP39"/>
    <property type="match status" value="1"/>
</dbReference>
<evidence type="ECO:0000313" key="7">
    <source>
        <dbReference type="EMBL" id="BCK82426.1"/>
    </source>
</evidence>
<evidence type="ECO:0000256" key="3">
    <source>
        <dbReference type="ARBA" id="ARBA00022603"/>
    </source>
</evidence>
<reference evidence="7" key="1">
    <citation type="submission" date="2020-09" db="EMBL/GenBank/DDBJ databases">
        <title>New species isolated from human feces.</title>
        <authorList>
            <person name="Kitahara M."/>
            <person name="Shigeno Y."/>
            <person name="Shime M."/>
            <person name="Matsumoto Y."/>
            <person name="Nakamura S."/>
            <person name="Motooka D."/>
            <person name="Fukuoka S."/>
            <person name="Nishikawa H."/>
            <person name="Benno Y."/>
        </authorList>
    </citation>
    <scope>NUCLEOTIDE SEQUENCE</scope>
    <source>
        <strain evidence="7">MM50</strain>
    </source>
</reference>
<feature type="binding site" evidence="6">
    <location>
        <position position="77"/>
    </location>
    <ligand>
        <name>S-adenosyl-L-methionine</name>
        <dbReference type="ChEBI" id="CHEBI:59789"/>
    </ligand>
</feature>
<keyword evidence="5 6" id="KW-0949">S-adenosyl-L-methionine</keyword>
<dbReference type="Pfam" id="PF02527">
    <property type="entry name" value="GidB"/>
    <property type="match status" value="1"/>
</dbReference>
<evidence type="ECO:0000313" key="8">
    <source>
        <dbReference type="Proteomes" id="UP000681035"/>
    </source>
</evidence>
<dbReference type="KEGG" id="vcop:MM50RIKEN_21890"/>
<keyword evidence="8" id="KW-1185">Reference proteome</keyword>
<comment type="caution">
    <text evidence="6">Lacks conserved residue(s) required for the propagation of feature annotation.</text>
</comment>
<protein>
    <recommendedName>
        <fullName evidence="6">Ribosomal RNA small subunit methyltransferase G</fullName>
        <ecNumber evidence="6">2.1.1.-</ecNumber>
    </recommendedName>
    <alternativeName>
        <fullName evidence="6">16S rRNA 7-methylguanosine methyltransferase</fullName>
        <shortName evidence="6">16S rRNA m7G methyltransferase</shortName>
    </alternativeName>
</protein>
<dbReference type="HAMAP" id="MF_00074">
    <property type="entry name" value="16SrRNA_methyltr_G"/>
    <property type="match status" value="1"/>
</dbReference>
<feature type="binding site" evidence="6">
    <location>
        <begin position="128"/>
        <end position="129"/>
    </location>
    <ligand>
        <name>S-adenosyl-L-methionine</name>
        <dbReference type="ChEBI" id="CHEBI:59789"/>
    </ligand>
</feature>
<accession>A0A810Q9Q8</accession>
<dbReference type="PIRSF" id="PIRSF003078">
    <property type="entry name" value="GidB"/>
    <property type="match status" value="1"/>
</dbReference>
<dbReference type="EC" id="2.1.1.-" evidence="6"/>
<dbReference type="RefSeq" id="WP_213540992.1">
    <property type="nucleotide sequence ID" value="NZ_AP023418.1"/>
</dbReference>
<name>A0A810Q9Q8_9FIRM</name>
<dbReference type="FunFam" id="3.40.50.150:FF:000041">
    <property type="entry name" value="Ribosomal RNA small subunit methyltransferase G"/>
    <property type="match status" value="1"/>
</dbReference>
<dbReference type="Proteomes" id="UP000681035">
    <property type="component" value="Chromosome"/>
</dbReference>
<proteinExistence type="inferred from homology"/>
<dbReference type="InterPro" id="IPR029063">
    <property type="entry name" value="SAM-dependent_MTases_sf"/>
</dbReference>